<dbReference type="Pfam" id="PF13144">
    <property type="entry name" value="ChapFlgA"/>
    <property type="match status" value="1"/>
</dbReference>
<dbReference type="Gene3D" id="3.90.1210.10">
    <property type="entry name" value="Antifreeze-like/N-acetylneuraminic acid synthase C-terminal domain"/>
    <property type="match status" value="1"/>
</dbReference>
<evidence type="ECO:0000256" key="1">
    <source>
        <dbReference type="ARBA" id="ARBA00004418"/>
    </source>
</evidence>
<comment type="subcellular location">
    <subcellularLocation>
        <location evidence="1">Periplasm</location>
    </subcellularLocation>
</comment>
<keyword evidence="7" id="KW-0966">Cell projection</keyword>
<evidence type="ECO:0000256" key="2">
    <source>
        <dbReference type="ARBA" id="ARBA00022729"/>
    </source>
</evidence>
<keyword evidence="7" id="KW-0969">Cilium</keyword>
<feature type="signal peptide" evidence="5">
    <location>
        <begin position="1"/>
        <end position="22"/>
    </location>
</feature>
<keyword evidence="3" id="KW-0574">Periplasm</keyword>
<dbReference type="GO" id="GO:0044780">
    <property type="term" value="P:bacterial-type flagellum assembly"/>
    <property type="evidence" value="ECO:0007669"/>
    <property type="project" value="InterPro"/>
</dbReference>
<keyword evidence="2 5" id="KW-0732">Signal</keyword>
<name>A0A5C5YG87_9BACT</name>
<evidence type="ECO:0000313" key="8">
    <source>
        <dbReference type="Proteomes" id="UP000318478"/>
    </source>
</evidence>
<dbReference type="NCBIfam" id="TIGR03170">
    <property type="entry name" value="flgA_cterm"/>
    <property type="match status" value="1"/>
</dbReference>
<dbReference type="RefSeq" id="WP_146589948.1">
    <property type="nucleotide sequence ID" value="NZ_SJPO01000010.1"/>
</dbReference>
<dbReference type="PANTHER" id="PTHR36307:SF1">
    <property type="entry name" value="FLAGELLA BASAL BODY P-RING FORMATION PROTEIN FLGA"/>
    <property type="match status" value="1"/>
</dbReference>
<evidence type="ECO:0000259" key="6">
    <source>
        <dbReference type="SMART" id="SM00858"/>
    </source>
</evidence>
<keyword evidence="8" id="KW-1185">Reference proteome</keyword>
<dbReference type="OrthoDB" id="247482at2"/>
<dbReference type="GO" id="GO:0042597">
    <property type="term" value="C:periplasmic space"/>
    <property type="evidence" value="ECO:0007669"/>
    <property type="project" value="UniProtKB-SubCell"/>
</dbReference>
<protein>
    <submittedName>
        <fullName evidence="7">Flagellar basal body P-ring biosynthesis protein FlgA</fullName>
    </submittedName>
</protein>
<dbReference type="InterPro" id="IPR017585">
    <property type="entry name" value="SAF_FlgA"/>
</dbReference>
<dbReference type="Proteomes" id="UP000318478">
    <property type="component" value="Unassembled WGS sequence"/>
</dbReference>
<evidence type="ECO:0000313" key="7">
    <source>
        <dbReference type="EMBL" id="TWT73531.1"/>
    </source>
</evidence>
<organism evidence="7 8">
    <name type="scientific">Posidoniimonas polymericola</name>
    <dbReference type="NCBI Taxonomy" id="2528002"/>
    <lineage>
        <taxon>Bacteria</taxon>
        <taxon>Pseudomonadati</taxon>
        <taxon>Planctomycetota</taxon>
        <taxon>Planctomycetia</taxon>
        <taxon>Pirellulales</taxon>
        <taxon>Lacipirellulaceae</taxon>
        <taxon>Posidoniimonas</taxon>
    </lineage>
</organism>
<dbReference type="EMBL" id="SJPO01000010">
    <property type="protein sequence ID" value="TWT73531.1"/>
    <property type="molecule type" value="Genomic_DNA"/>
</dbReference>
<gene>
    <name evidence="7" type="ORF">Pla123a_38670</name>
</gene>
<dbReference type="AlphaFoldDB" id="A0A5C5YG87"/>
<proteinExistence type="predicted"/>
<evidence type="ECO:0000256" key="3">
    <source>
        <dbReference type="ARBA" id="ARBA00022764"/>
    </source>
</evidence>
<dbReference type="CDD" id="cd11614">
    <property type="entry name" value="SAF_CpaB_FlgA_like"/>
    <property type="match status" value="1"/>
</dbReference>
<dbReference type="InterPro" id="IPR039246">
    <property type="entry name" value="Flagellar_FlgA"/>
</dbReference>
<sequence length="394" mass="41901" precursor="true">MLARFFNSIGLALLTLTASAGAADLHLLEHAQPKTGVVRVEDVAAILNAGPAEIEALGRIALMPSPAPGQQQVLRSQGVRELLAAHGVDLSGLRFRGASETLVSSRISAGVTTEEIEAEAAPQPTAPLASQPQTGFRGASSPAAPADRKVTAPRRLRLSSRRLEQLNESLTQQLTEFVQTETADGMLYVTGVELKEHNAMTLAANRGELRITASTALRVGRQRFVLSFTGEQGEVKFPVLANIVEARPAVIARRDVPRGMVVTAADVHIAPLPTDFRPRGVESVASSLDEVLGKEAITGLRAGDVLTDGNCLPPVMVQRNALVSVSSGRGAIRVRTQAKARTEGRLGDIIEVETLDSRERLQARVVGRGRLAVLTVGGAEMQAVAENLETLRLR</sequence>
<dbReference type="PANTHER" id="PTHR36307">
    <property type="entry name" value="FLAGELLA BASAL BODY P-RING FORMATION PROTEIN FLGA"/>
    <property type="match status" value="1"/>
</dbReference>
<dbReference type="InterPro" id="IPR013974">
    <property type="entry name" value="SAF"/>
</dbReference>
<feature type="domain" description="SAF" evidence="6">
    <location>
        <begin position="247"/>
        <end position="312"/>
    </location>
</feature>
<evidence type="ECO:0000256" key="4">
    <source>
        <dbReference type="SAM" id="MobiDB-lite"/>
    </source>
</evidence>
<dbReference type="SMART" id="SM00858">
    <property type="entry name" value="SAF"/>
    <property type="match status" value="1"/>
</dbReference>
<dbReference type="Gene3D" id="2.30.30.760">
    <property type="match status" value="1"/>
</dbReference>
<keyword evidence="7" id="KW-0282">Flagellum</keyword>
<feature type="region of interest" description="Disordered" evidence="4">
    <location>
        <begin position="116"/>
        <end position="153"/>
    </location>
</feature>
<accession>A0A5C5YG87</accession>
<evidence type="ECO:0000256" key="5">
    <source>
        <dbReference type="SAM" id="SignalP"/>
    </source>
</evidence>
<feature type="chain" id="PRO_5022902068" evidence="5">
    <location>
        <begin position="23"/>
        <end position="394"/>
    </location>
</feature>
<reference evidence="7 8" key="1">
    <citation type="submission" date="2019-02" db="EMBL/GenBank/DDBJ databases">
        <title>Deep-cultivation of Planctomycetes and their phenomic and genomic characterization uncovers novel biology.</title>
        <authorList>
            <person name="Wiegand S."/>
            <person name="Jogler M."/>
            <person name="Boedeker C."/>
            <person name="Pinto D."/>
            <person name="Vollmers J."/>
            <person name="Rivas-Marin E."/>
            <person name="Kohn T."/>
            <person name="Peeters S.H."/>
            <person name="Heuer A."/>
            <person name="Rast P."/>
            <person name="Oberbeckmann S."/>
            <person name="Bunk B."/>
            <person name="Jeske O."/>
            <person name="Meyerdierks A."/>
            <person name="Storesund J.E."/>
            <person name="Kallscheuer N."/>
            <person name="Luecker S."/>
            <person name="Lage O.M."/>
            <person name="Pohl T."/>
            <person name="Merkel B.J."/>
            <person name="Hornburger P."/>
            <person name="Mueller R.-W."/>
            <person name="Bruemmer F."/>
            <person name="Labrenz M."/>
            <person name="Spormann A.M."/>
            <person name="Op Den Camp H."/>
            <person name="Overmann J."/>
            <person name="Amann R."/>
            <person name="Jetten M.S.M."/>
            <person name="Mascher T."/>
            <person name="Medema M.H."/>
            <person name="Devos D.P."/>
            <person name="Kaster A.-K."/>
            <person name="Ovreas L."/>
            <person name="Rohde M."/>
            <person name="Galperin M.Y."/>
            <person name="Jogler C."/>
        </authorList>
    </citation>
    <scope>NUCLEOTIDE SEQUENCE [LARGE SCALE GENOMIC DNA]</scope>
    <source>
        <strain evidence="7 8">Pla123a</strain>
    </source>
</reference>
<comment type="caution">
    <text evidence="7">The sequence shown here is derived from an EMBL/GenBank/DDBJ whole genome shotgun (WGS) entry which is preliminary data.</text>
</comment>